<accession>A0A6C0CWV2</accession>
<keyword evidence="1" id="KW-0175">Coiled coil</keyword>
<proteinExistence type="predicted"/>
<feature type="coiled-coil region" evidence="1">
    <location>
        <begin position="157"/>
        <end position="202"/>
    </location>
</feature>
<evidence type="ECO:0000313" key="2">
    <source>
        <dbReference type="EMBL" id="QHT08234.1"/>
    </source>
</evidence>
<reference evidence="2" key="1">
    <citation type="journal article" date="2020" name="Nature">
        <title>Giant virus diversity and host interactions through global metagenomics.</title>
        <authorList>
            <person name="Schulz F."/>
            <person name="Roux S."/>
            <person name="Paez-Espino D."/>
            <person name="Jungbluth S."/>
            <person name="Walsh D.A."/>
            <person name="Denef V.J."/>
            <person name="McMahon K.D."/>
            <person name="Konstantinidis K.T."/>
            <person name="Eloe-Fadrosh E.A."/>
            <person name="Kyrpides N.C."/>
            <person name="Woyke T."/>
        </authorList>
    </citation>
    <scope>NUCLEOTIDE SEQUENCE</scope>
    <source>
        <strain evidence="2">GVMAG-M-3300022752-39</strain>
    </source>
</reference>
<protein>
    <recommendedName>
        <fullName evidence="3">MSV199 domain-containing protein</fullName>
    </recommendedName>
</protein>
<evidence type="ECO:0000256" key="1">
    <source>
        <dbReference type="SAM" id="Coils"/>
    </source>
</evidence>
<dbReference type="EMBL" id="MN739492">
    <property type="protein sequence ID" value="QHT08234.1"/>
    <property type="molecule type" value="Genomic_DNA"/>
</dbReference>
<organism evidence="2">
    <name type="scientific">viral metagenome</name>
    <dbReference type="NCBI Taxonomy" id="1070528"/>
    <lineage>
        <taxon>unclassified sequences</taxon>
        <taxon>metagenomes</taxon>
        <taxon>organismal metagenomes</taxon>
    </lineage>
</organism>
<sequence>MTESLDIVNLIESNPITKLTNDYNNKLLMKIKQNFTETEQQLFVSSFYCYLNYNSTTDFVIDLDNVWKWLGFSTKQKAILLLEKHFVIENDYKCLLNLKVKQNNNDLLLNSQEQKKDGRGGHNIQKIMMTIKTFKLFCIKAETKKAKEIHEYFVKLEEILQQTIQEESDELKKQLSEKNEQLSIKEKELEENKKMLEETEKITKCNEIPTIYIFNIDTTRETPELKIGVTHNVSKRIKPYKQICKHGKLEFTYTVENTNLKTMEYYIHSLLSFSRVKNEVFQIDVEQAKLIVLNVINLFETVSITNNSEKVLKLNQLLEKTKPEIKISTAEIACQTDFDENIPETTPLLFYDTNIKDNFNQFIDKMCIVRNDVEVSSKDIEGLYRLWNKEKPKKETFHAFKHYLDTRFKPCRLEKQDKNHVVYGYKGVSLKEIEYKKKVVQSDAQIFIFQVCKFSPSGTILNTTLLEEYQKWKQSVCKEINGNEANEIKDYLKDCEYTMYSTIWTPYGNGQGYYGLYLKSDEHKCKKTSSTGKKVYKIHVETNEILGTWDTIAKASQYENISSTKMSHAVRLKKIFNNDYFYTTTI</sequence>
<dbReference type="SMART" id="SM00497">
    <property type="entry name" value="IENR1"/>
    <property type="match status" value="1"/>
</dbReference>
<name>A0A6C0CWV2_9ZZZZ</name>
<dbReference type="Pfam" id="PF13455">
    <property type="entry name" value="MUG113"/>
    <property type="match status" value="1"/>
</dbReference>
<evidence type="ECO:0008006" key="3">
    <source>
        <dbReference type="Google" id="ProtNLM"/>
    </source>
</evidence>
<dbReference type="AlphaFoldDB" id="A0A6C0CWV2"/>
<dbReference type="InterPro" id="IPR003647">
    <property type="entry name" value="Intron_nuc_1_rpt"/>
</dbReference>